<dbReference type="GO" id="GO:0008184">
    <property type="term" value="F:glycogen phosphorylase activity"/>
    <property type="evidence" value="ECO:0007669"/>
    <property type="project" value="InterPro"/>
</dbReference>
<keyword evidence="4" id="KW-0597">Phosphoprotein</keyword>
<dbReference type="OrthoDB" id="7229284at2"/>
<dbReference type="Proteomes" id="UP000017184">
    <property type="component" value="Chromosome"/>
</dbReference>
<dbReference type="EMBL" id="CP004885">
    <property type="protein sequence ID" value="AGX87538.1"/>
    <property type="molecule type" value="Genomic_DNA"/>
</dbReference>
<proteinExistence type="inferred from homology"/>
<dbReference type="EC" id="2.4.1.1" evidence="12"/>
<keyword evidence="5" id="KW-0321">Glycogen metabolism</keyword>
<evidence type="ECO:0000256" key="5">
    <source>
        <dbReference type="ARBA" id="ARBA00022600"/>
    </source>
</evidence>
<dbReference type="Gene3D" id="3.40.50.2000">
    <property type="entry name" value="Glycogen Phosphorylase B"/>
    <property type="match status" value="2"/>
</dbReference>
<gene>
    <name evidence="13" type="primary">glgP</name>
    <name evidence="13" type="ORF">Cenrod_1452</name>
</gene>
<dbReference type="InterPro" id="IPR000811">
    <property type="entry name" value="Glyco_trans_35"/>
</dbReference>
<dbReference type="HOGENOM" id="CLU_010198_1_1_4"/>
<dbReference type="PIRSF" id="PIRSF000460">
    <property type="entry name" value="Pprylas_GlgP"/>
    <property type="match status" value="1"/>
</dbReference>
<dbReference type="eggNOG" id="COG0058">
    <property type="taxonomic scope" value="Bacteria"/>
</dbReference>
<reference evidence="13 14" key="1">
    <citation type="journal article" date="2013" name="Genome Biol.">
        <title>Genomic analysis reveals key aspects of prokaryotic symbiosis in the phototrophic consortium "Chlorochromatium aggregatum".</title>
        <authorList>
            <person name="Liu Z."/>
            <person name="Muller J."/>
            <person name="Li T."/>
            <person name="Alvey R.M."/>
            <person name="Vogl K."/>
            <person name="Frigaard N.U."/>
            <person name="Rockwell N.C."/>
            <person name="Boyd E.S."/>
            <person name="Tomsho L.P."/>
            <person name="Schuster S.C."/>
            <person name="Henke P."/>
            <person name="Rohde M."/>
            <person name="Overmann J."/>
            <person name="Bryant D.A."/>
        </authorList>
    </citation>
    <scope>NUCLEOTIDE SEQUENCE [LARGE SCALE GENOMIC DNA]</scope>
    <source>
        <strain evidence="13">CR</strain>
    </source>
</reference>
<evidence type="ECO:0000256" key="10">
    <source>
        <dbReference type="ARBA" id="ARBA00025174"/>
    </source>
</evidence>
<organism evidence="13 14">
    <name type="scientific">Candidatus Symbiobacter mobilis CR</name>
    <dbReference type="NCBI Taxonomy" id="946483"/>
    <lineage>
        <taxon>Bacteria</taxon>
        <taxon>Pseudomonadati</taxon>
        <taxon>Pseudomonadota</taxon>
        <taxon>Betaproteobacteria</taxon>
        <taxon>Burkholderiales</taxon>
        <taxon>Comamonadaceae</taxon>
    </lineage>
</organism>
<dbReference type="PANTHER" id="PTHR11468:SF3">
    <property type="entry name" value="GLYCOGEN PHOSPHORYLASE, LIVER FORM"/>
    <property type="match status" value="1"/>
</dbReference>
<evidence type="ECO:0000313" key="13">
    <source>
        <dbReference type="EMBL" id="AGX87538.1"/>
    </source>
</evidence>
<dbReference type="Pfam" id="PF00343">
    <property type="entry name" value="Phosphorylase"/>
    <property type="match status" value="1"/>
</dbReference>
<dbReference type="KEGG" id="cbx:Cenrod_1452"/>
<evidence type="ECO:0000313" key="14">
    <source>
        <dbReference type="Proteomes" id="UP000017184"/>
    </source>
</evidence>
<dbReference type="PATRIC" id="fig|946483.4.peg.1466"/>
<comment type="function">
    <text evidence="10">Phosphorylase is an important allosteric enzyme in carbohydrate metabolism. Enzymes from different sources differ in their regulatory mechanisms and in their natural substrates. However, all known phosphorylases share catalytic and structural properties.</text>
</comment>
<keyword evidence="7 12" id="KW-0808">Transferase</keyword>
<comment type="catalytic activity">
    <reaction evidence="1 12">
        <text>[(1-&gt;4)-alpha-D-glucosyl](n) + phosphate = [(1-&gt;4)-alpha-D-glucosyl](n-1) + alpha-D-glucose 1-phosphate</text>
        <dbReference type="Rhea" id="RHEA:41732"/>
        <dbReference type="Rhea" id="RHEA-COMP:9584"/>
        <dbReference type="Rhea" id="RHEA-COMP:9586"/>
        <dbReference type="ChEBI" id="CHEBI:15444"/>
        <dbReference type="ChEBI" id="CHEBI:43474"/>
        <dbReference type="ChEBI" id="CHEBI:58601"/>
        <dbReference type="EC" id="2.4.1.1"/>
    </reaction>
</comment>
<dbReference type="PANTHER" id="PTHR11468">
    <property type="entry name" value="GLYCOGEN PHOSPHORYLASE"/>
    <property type="match status" value="1"/>
</dbReference>
<dbReference type="FunFam" id="3.40.50.2000:FF:000153">
    <property type="entry name" value="Alpha-1,4 glucan phosphorylase"/>
    <property type="match status" value="1"/>
</dbReference>
<dbReference type="GO" id="GO:0005737">
    <property type="term" value="C:cytoplasm"/>
    <property type="evidence" value="ECO:0007669"/>
    <property type="project" value="TreeGrafter"/>
</dbReference>
<keyword evidence="9 12" id="KW-0119">Carbohydrate metabolism</keyword>
<evidence type="ECO:0000256" key="4">
    <source>
        <dbReference type="ARBA" id="ARBA00022553"/>
    </source>
</evidence>
<dbReference type="RefSeq" id="WP_022773057.1">
    <property type="nucleotide sequence ID" value="NC_022576.1"/>
</dbReference>
<evidence type="ECO:0000256" key="3">
    <source>
        <dbReference type="ARBA" id="ARBA00006047"/>
    </source>
</evidence>
<dbReference type="SUPFAM" id="SSF53756">
    <property type="entry name" value="UDP-Glycosyltransferase/glycogen phosphorylase"/>
    <property type="match status" value="1"/>
</dbReference>
<dbReference type="GO" id="GO:0030170">
    <property type="term" value="F:pyridoxal phosphate binding"/>
    <property type="evidence" value="ECO:0007669"/>
    <property type="project" value="InterPro"/>
</dbReference>
<dbReference type="GO" id="GO:0005980">
    <property type="term" value="P:glycogen catabolic process"/>
    <property type="evidence" value="ECO:0007669"/>
    <property type="project" value="TreeGrafter"/>
</dbReference>
<comment type="similarity">
    <text evidence="3 12">Belongs to the glycogen phosphorylase family.</text>
</comment>
<evidence type="ECO:0000256" key="1">
    <source>
        <dbReference type="ARBA" id="ARBA00001275"/>
    </source>
</evidence>
<dbReference type="FunFam" id="3.40.50.2000:FF:000005">
    <property type="entry name" value="Alpha-1,4 glucan phosphorylase"/>
    <property type="match status" value="1"/>
</dbReference>
<dbReference type="NCBIfam" id="TIGR02093">
    <property type="entry name" value="P_ylase"/>
    <property type="match status" value="1"/>
</dbReference>
<evidence type="ECO:0000256" key="8">
    <source>
        <dbReference type="ARBA" id="ARBA00022898"/>
    </source>
</evidence>
<dbReference type="AlphaFoldDB" id="U5NBB8"/>
<comment type="cofactor">
    <cofactor evidence="2 12">
        <name>pyridoxal 5'-phosphate</name>
        <dbReference type="ChEBI" id="CHEBI:597326"/>
    </cofactor>
</comment>
<keyword evidence="8 11" id="KW-0663">Pyridoxal phosphate</keyword>
<evidence type="ECO:0000256" key="6">
    <source>
        <dbReference type="ARBA" id="ARBA00022676"/>
    </source>
</evidence>
<evidence type="ECO:0000256" key="11">
    <source>
        <dbReference type="PIRSR" id="PIRSR000460-1"/>
    </source>
</evidence>
<dbReference type="InterPro" id="IPR011833">
    <property type="entry name" value="Glycg_phsphrylas"/>
</dbReference>
<feature type="modified residue" description="N6-(pyridoxal phosphate)lysine" evidence="11">
    <location>
        <position position="655"/>
    </location>
</feature>
<dbReference type="PROSITE" id="PS00102">
    <property type="entry name" value="PHOSPHORYLASE"/>
    <property type="match status" value="1"/>
</dbReference>
<dbReference type="InterPro" id="IPR035090">
    <property type="entry name" value="Pyridoxal_P_attach_site"/>
</dbReference>
<evidence type="ECO:0000256" key="12">
    <source>
        <dbReference type="RuleBase" id="RU000587"/>
    </source>
</evidence>
<protein>
    <recommendedName>
        <fullName evidence="12">Alpha-1,4 glucan phosphorylase</fullName>
        <ecNumber evidence="12">2.4.1.1</ecNumber>
    </recommendedName>
</protein>
<dbReference type="STRING" id="946483.Cenrod_1452"/>
<evidence type="ECO:0000256" key="7">
    <source>
        <dbReference type="ARBA" id="ARBA00022679"/>
    </source>
</evidence>
<evidence type="ECO:0000256" key="2">
    <source>
        <dbReference type="ARBA" id="ARBA00001933"/>
    </source>
</evidence>
<accession>U5NBB8</accession>
<keyword evidence="6 12" id="KW-0328">Glycosyltransferase</keyword>
<keyword evidence="14" id="KW-1185">Reference proteome</keyword>
<dbReference type="CDD" id="cd04300">
    <property type="entry name" value="GT35_Glycogen_Phosphorylase"/>
    <property type="match status" value="1"/>
</dbReference>
<name>U5NBB8_9BURK</name>
<sequence length="808" mass="90973">MNASPPPASLSQLVDDHLLHTIGVEPRRATPVDLVQAVSHIARAELSERWVQNQEQERNGKARRVVYLSMEFLMGRTLCNALAALGLTQETATVLMQRAKSMEDIASLELDAALGNGGLGRLASCFLDSMATLGLPSFGYGIRYEYGMFAQHILNGCQMENPDSWLKDGTIWEFPRPHIAYPVRFGGWVTHENDVARWAPAGEVTAKAYDMVIPGHGTDKVSTLRLWKAVAPDLIDLRAFNLGDYGRAASTKNEYENISWVLYPNDSTPAGRELRLKQEYFFVSASIQDLIHRHLEEHPGLENLAEHVAIHLNDTHPAIAVAELMRILHDDRAMPWNKAWNLCKAVFSYTNHTLMPEALETWDVALMQSVLPRHMEIIFRINKEFLDYAARLRPNDKPFIQRLSLIDDSGERRVRMAHLSVVASHHINGVSALHSELLTTTVFADFAAIWPERFTNVTNGITPRRWLAQANHGLAELLDETLGQTWRLHLEELQRLHNHLADIDFVRRFMTVKRANKARLAQHIAHTTGIEVNPESMFDVHVKRIHEYKRQLLNVLHVVTRYQAILADPKADWVPRTVIFAGKAASSYQTAKSIIRLIHDIGTTINNDPRVGDRLKVVFVPNYGVSVAEIILPGADLSEQISTAGTEASGTGNMKLALNGALTIGTDDGANIEIRQNVGDENIFIFGLKTPEVRALRIAGYHPVDYYQQNPALKAVLDAIASGQFSPDEPDRYRGLVDTLVWQGDHYMLLADYASYVAMQTKVDEVYRQPELWVNKAIRNVAGMGMFSSDRAIEEYARRIWRVQPDLR</sequence>
<evidence type="ECO:0000256" key="9">
    <source>
        <dbReference type="ARBA" id="ARBA00023277"/>
    </source>
</evidence>
<comment type="function">
    <text evidence="12">Allosteric enzyme that catalyzes the rate-limiting step in glycogen catabolism, the phosphorolytic cleavage of glycogen to produce glucose-1-phosphate, and plays a central role in maintaining cellular and organismal glucose homeostasis.</text>
</comment>